<dbReference type="AlphaFoldDB" id="J9FVF8"/>
<evidence type="ECO:0000313" key="2">
    <source>
        <dbReference type="EMBL" id="EJW98991.1"/>
    </source>
</evidence>
<proteinExistence type="predicted"/>
<reference evidence="2" key="1">
    <citation type="journal article" date="2012" name="PLoS ONE">
        <title>Gene sets for utilization of primary and secondary nutrition supplies in the distal gut of endangered iberian lynx.</title>
        <authorList>
            <person name="Alcaide M."/>
            <person name="Messina E."/>
            <person name="Richter M."/>
            <person name="Bargiela R."/>
            <person name="Peplies J."/>
            <person name="Huws S.A."/>
            <person name="Newbold C.J."/>
            <person name="Golyshin P.N."/>
            <person name="Simon M.A."/>
            <person name="Lopez G."/>
            <person name="Yakimov M.M."/>
            <person name="Ferrer M."/>
        </authorList>
    </citation>
    <scope>NUCLEOTIDE SEQUENCE</scope>
</reference>
<organism evidence="2">
    <name type="scientific">gut metagenome</name>
    <dbReference type="NCBI Taxonomy" id="749906"/>
    <lineage>
        <taxon>unclassified sequences</taxon>
        <taxon>metagenomes</taxon>
        <taxon>organismal metagenomes</taxon>
    </lineage>
</organism>
<keyword evidence="1" id="KW-0812">Transmembrane</keyword>
<protein>
    <submittedName>
        <fullName evidence="2">Uncharacterized protein</fullName>
    </submittedName>
</protein>
<keyword evidence="1" id="KW-1133">Transmembrane helix</keyword>
<name>J9FVF8_9ZZZZ</name>
<comment type="caution">
    <text evidence="2">The sequence shown here is derived from an EMBL/GenBank/DDBJ whole genome shotgun (WGS) entry which is preliminary data.</text>
</comment>
<sequence>MEMLKENGVYSLTRVLPAVGYAAFIIVSLVLAFTGKAWGNYGEFAAAT</sequence>
<feature type="transmembrane region" description="Helical" evidence="1">
    <location>
        <begin position="12"/>
        <end position="33"/>
    </location>
</feature>
<evidence type="ECO:0000256" key="1">
    <source>
        <dbReference type="SAM" id="Phobius"/>
    </source>
</evidence>
<gene>
    <name evidence="2" type="ORF">EVA_12900</name>
</gene>
<keyword evidence="1" id="KW-0472">Membrane</keyword>
<feature type="non-terminal residue" evidence="2">
    <location>
        <position position="48"/>
    </location>
</feature>
<accession>J9FVF8</accession>
<dbReference type="EMBL" id="AMCI01004015">
    <property type="protein sequence ID" value="EJW98991.1"/>
    <property type="molecule type" value="Genomic_DNA"/>
</dbReference>